<accession>A0AAW1G606</accession>
<sequence length="74" mass="8464">MGFFARDFLMTQKFRDTRQILDVHVLNGYNAQRPFGMLTDTYFHVCVMSLLGMMSTSHLVVRLGPAHEKPSAMV</sequence>
<dbReference type="Proteomes" id="UP001488805">
    <property type="component" value="Unassembled WGS sequence"/>
</dbReference>
<evidence type="ECO:0000313" key="1">
    <source>
        <dbReference type="EMBL" id="KAK9541965.1"/>
    </source>
</evidence>
<gene>
    <name evidence="1" type="ORF">VZT92_001973</name>
</gene>
<dbReference type="AlphaFoldDB" id="A0AAW1G606"/>
<keyword evidence="2" id="KW-1185">Reference proteome</keyword>
<dbReference type="EMBL" id="JBCEZU010000002">
    <property type="protein sequence ID" value="KAK9541965.1"/>
    <property type="molecule type" value="Genomic_DNA"/>
</dbReference>
<protein>
    <submittedName>
        <fullName evidence="1">Uncharacterized protein</fullName>
    </submittedName>
</protein>
<comment type="caution">
    <text evidence="1">The sequence shown here is derived from an EMBL/GenBank/DDBJ whole genome shotgun (WGS) entry which is preliminary data.</text>
</comment>
<name>A0AAW1G606_ZOAVI</name>
<organism evidence="1 2">
    <name type="scientific">Zoarces viviparus</name>
    <name type="common">Viviparous eelpout</name>
    <name type="synonym">Blennius viviparus</name>
    <dbReference type="NCBI Taxonomy" id="48416"/>
    <lineage>
        <taxon>Eukaryota</taxon>
        <taxon>Metazoa</taxon>
        <taxon>Chordata</taxon>
        <taxon>Craniata</taxon>
        <taxon>Vertebrata</taxon>
        <taxon>Euteleostomi</taxon>
        <taxon>Actinopterygii</taxon>
        <taxon>Neopterygii</taxon>
        <taxon>Teleostei</taxon>
        <taxon>Neoteleostei</taxon>
        <taxon>Acanthomorphata</taxon>
        <taxon>Eupercaria</taxon>
        <taxon>Perciformes</taxon>
        <taxon>Cottioidei</taxon>
        <taxon>Zoarcales</taxon>
        <taxon>Zoarcidae</taxon>
        <taxon>Zoarcinae</taxon>
        <taxon>Zoarces</taxon>
    </lineage>
</organism>
<proteinExistence type="predicted"/>
<evidence type="ECO:0000313" key="2">
    <source>
        <dbReference type="Proteomes" id="UP001488805"/>
    </source>
</evidence>
<reference evidence="1 2" key="1">
    <citation type="journal article" date="2024" name="Genome Biol. Evol.">
        <title>Chromosome-level genome assembly of the viviparous eelpout Zoarces viviparus.</title>
        <authorList>
            <person name="Fuhrmann N."/>
            <person name="Brasseur M.V."/>
            <person name="Bakowski C.E."/>
            <person name="Podsiadlowski L."/>
            <person name="Prost S."/>
            <person name="Krehenwinkel H."/>
            <person name="Mayer C."/>
        </authorList>
    </citation>
    <scope>NUCLEOTIDE SEQUENCE [LARGE SCALE GENOMIC DNA]</scope>
    <source>
        <strain evidence="1">NO-MEL_2022_Ind0_liver</strain>
    </source>
</reference>